<reference evidence="2" key="1">
    <citation type="submission" date="2021-03" db="EMBL/GenBank/DDBJ databases">
        <authorList>
            <person name="Tagirdzhanova G."/>
        </authorList>
    </citation>
    <scope>NUCLEOTIDE SEQUENCE</scope>
</reference>
<dbReference type="AlphaFoldDB" id="A0A8H3I7C4"/>
<evidence type="ECO:0000313" key="2">
    <source>
        <dbReference type="EMBL" id="CAF9910120.1"/>
    </source>
</evidence>
<proteinExistence type="predicted"/>
<feature type="region of interest" description="Disordered" evidence="1">
    <location>
        <begin position="1"/>
        <end position="22"/>
    </location>
</feature>
<comment type="caution">
    <text evidence="2">The sequence shown here is derived from an EMBL/GenBank/DDBJ whole genome shotgun (WGS) entry which is preliminary data.</text>
</comment>
<dbReference type="EMBL" id="CAJPDS010000008">
    <property type="protein sequence ID" value="CAF9910120.1"/>
    <property type="molecule type" value="Genomic_DNA"/>
</dbReference>
<protein>
    <submittedName>
        <fullName evidence="2">Uncharacterized protein</fullName>
    </submittedName>
</protein>
<dbReference type="OrthoDB" id="3549921at2759"/>
<evidence type="ECO:0000256" key="1">
    <source>
        <dbReference type="SAM" id="MobiDB-lite"/>
    </source>
</evidence>
<sequence length="172" mass="18565">MAAKSQPWKAFPREQPSVAGRKYMTDVDGTALVDGNFQPPDFDPPMFGVCQKEQIKPRAQPWKAHWSPEEHAVNKGHLQYLCDKDGAALVDGLPGHDGTFSDLYCQKEQTKPRAQPWKAHLPAEQQVVDGEQRFHYLSDNEGAALVDGAGSGPGSGAPGFGGGDGGFIDLCC</sequence>
<dbReference type="Proteomes" id="UP000664521">
    <property type="component" value="Unassembled WGS sequence"/>
</dbReference>
<accession>A0A8H3I7C4</accession>
<evidence type="ECO:0000313" key="3">
    <source>
        <dbReference type="Proteomes" id="UP000664521"/>
    </source>
</evidence>
<keyword evidence="3" id="KW-1185">Reference proteome</keyword>
<gene>
    <name evidence="2" type="ORF">HETSPECPRED_009617</name>
</gene>
<organism evidence="2 3">
    <name type="scientific">Heterodermia speciosa</name>
    <dbReference type="NCBI Taxonomy" id="116794"/>
    <lineage>
        <taxon>Eukaryota</taxon>
        <taxon>Fungi</taxon>
        <taxon>Dikarya</taxon>
        <taxon>Ascomycota</taxon>
        <taxon>Pezizomycotina</taxon>
        <taxon>Lecanoromycetes</taxon>
        <taxon>OSLEUM clade</taxon>
        <taxon>Lecanoromycetidae</taxon>
        <taxon>Caliciales</taxon>
        <taxon>Physciaceae</taxon>
        <taxon>Heterodermia</taxon>
    </lineage>
</organism>
<name>A0A8H3I7C4_9LECA</name>